<protein>
    <submittedName>
        <fullName evidence="2">Stage II sporulation protein B</fullName>
    </submittedName>
</protein>
<name>A0A840DSK2_9BACL</name>
<organism evidence="2 3">
    <name type="scientific">Anoxybacteroides voinovskiense</name>
    <dbReference type="NCBI Taxonomy" id="230470"/>
    <lineage>
        <taxon>Bacteria</taxon>
        <taxon>Bacillati</taxon>
        <taxon>Bacillota</taxon>
        <taxon>Bacilli</taxon>
        <taxon>Bacillales</taxon>
        <taxon>Anoxybacillaceae</taxon>
        <taxon>Anoxybacteroides</taxon>
    </lineage>
</organism>
<evidence type="ECO:0000313" key="2">
    <source>
        <dbReference type="EMBL" id="MBB4073227.1"/>
    </source>
</evidence>
<dbReference type="Proteomes" id="UP000559598">
    <property type="component" value="Unassembled WGS sequence"/>
</dbReference>
<dbReference type="Gene3D" id="3.30.70.1070">
    <property type="entry name" value="Sporulation related repeat"/>
    <property type="match status" value="1"/>
</dbReference>
<dbReference type="RefSeq" id="WP_183183600.1">
    <property type="nucleotide sequence ID" value="NZ_BMNP01000009.1"/>
</dbReference>
<dbReference type="EMBL" id="JACIDE010000005">
    <property type="protein sequence ID" value="MBB4073227.1"/>
    <property type="molecule type" value="Genomic_DNA"/>
</dbReference>
<gene>
    <name evidence="2" type="ORF">GGR02_000988</name>
</gene>
<keyword evidence="1" id="KW-0472">Membrane</keyword>
<dbReference type="GO" id="GO:0042834">
    <property type="term" value="F:peptidoglycan binding"/>
    <property type="evidence" value="ECO:0007669"/>
    <property type="project" value="InterPro"/>
</dbReference>
<reference evidence="2 3" key="1">
    <citation type="submission" date="2020-08" db="EMBL/GenBank/DDBJ databases">
        <title>Genomic Encyclopedia of Type Strains, Phase IV (KMG-IV): sequencing the most valuable type-strain genomes for metagenomic binning, comparative biology and taxonomic classification.</title>
        <authorList>
            <person name="Goeker M."/>
        </authorList>
    </citation>
    <scope>NUCLEOTIDE SEQUENCE [LARGE SCALE GENOMIC DNA]</scope>
    <source>
        <strain evidence="2 3">DSM 17075</strain>
    </source>
</reference>
<dbReference type="AlphaFoldDB" id="A0A840DSK2"/>
<evidence type="ECO:0000313" key="3">
    <source>
        <dbReference type="Proteomes" id="UP000559598"/>
    </source>
</evidence>
<feature type="transmembrane region" description="Helical" evidence="1">
    <location>
        <begin position="63"/>
        <end position="86"/>
    </location>
</feature>
<keyword evidence="1" id="KW-0812">Transmembrane</keyword>
<dbReference type="SUPFAM" id="SSF110997">
    <property type="entry name" value="Sporulation related repeat"/>
    <property type="match status" value="1"/>
</dbReference>
<keyword evidence="3" id="KW-1185">Reference proteome</keyword>
<keyword evidence="1" id="KW-1133">Transmembrane helix</keyword>
<dbReference type="InterPro" id="IPR036680">
    <property type="entry name" value="SPOR-like_sf"/>
</dbReference>
<comment type="caution">
    <text evidence="2">The sequence shown here is derived from an EMBL/GenBank/DDBJ whole genome shotgun (WGS) entry which is preliminary data.</text>
</comment>
<evidence type="ECO:0000256" key="1">
    <source>
        <dbReference type="SAM" id="Phobius"/>
    </source>
</evidence>
<sequence length="273" mass="30303">MDKQTKITVKINGEERPFMMEKIAAENEISAAIEEEAVPAVVAPFEKTPAKPMKRMFHTRVKTALFSILLAVIIGTSFGFIVLHIVPKQKETASLLLSPAASTKETPAKKEDSQPLAVAVIQAGVFSEQKAAETYAKQLQASQIPAVLVGKQPIAVWIGVGADKSSLAPLVEQYKQKGLTTYVKPIVFSTTQDKTVQALYEKMVSLSTKLLTNFDVSETEWTSLETQYKETKQKSEQLESAYVSLVAYRKEKKAPLLWNVQQNLLFVLQKEIE</sequence>
<accession>A0A840DSK2</accession>
<proteinExistence type="predicted"/>